<organism evidence="1 2">
    <name type="scientific">Nocardia albiluteola</name>
    <dbReference type="NCBI Taxonomy" id="2842303"/>
    <lineage>
        <taxon>Bacteria</taxon>
        <taxon>Bacillati</taxon>
        <taxon>Actinomycetota</taxon>
        <taxon>Actinomycetes</taxon>
        <taxon>Mycobacteriales</taxon>
        <taxon>Nocardiaceae</taxon>
        <taxon>Nocardia</taxon>
    </lineage>
</organism>
<name>A0ABS6AZF2_9NOCA</name>
<dbReference type="Proteomes" id="UP000733379">
    <property type="component" value="Unassembled WGS sequence"/>
</dbReference>
<reference evidence="1 2" key="1">
    <citation type="submission" date="2021-06" db="EMBL/GenBank/DDBJ databases">
        <title>Actinomycetes sequencing.</title>
        <authorList>
            <person name="Shan Q."/>
        </authorList>
    </citation>
    <scope>NUCLEOTIDE SEQUENCE [LARGE SCALE GENOMIC DNA]</scope>
    <source>
        <strain evidence="1 2">NEAU-G5</strain>
    </source>
</reference>
<keyword evidence="2" id="KW-1185">Reference proteome</keyword>
<evidence type="ECO:0000313" key="2">
    <source>
        <dbReference type="Proteomes" id="UP000733379"/>
    </source>
</evidence>
<sequence>MPSHEPDHDTVRAALALAVRAPSVHNTQPWLWRLGDETLHLYADRSRQLPHTDPDGRDLIVSCGAALHHLRVAMRASGWETVVHRLPNPGDPDHLAAIEFAPGTPTVEAARLARAMSRRCSDRRRFTSWEVPQAYLETLAAAAGAHGVFVSAVESGYARTQLMRAFEDAARVHARDSSYGAELARWSGHHAAPQGVPSRSAVVATDVTTRPFADPGLPQEVLHDTDAAERLVVLTTTGDDLLSRLRAGEGASAVLLTATVLGLAGCPLSEPLEVPETRVRIRRDVLQDSGSPQLIIRIGWAAMSAGPLLPTPRRPVSEVLLPLPDEQGEEV</sequence>
<protein>
    <submittedName>
        <fullName evidence="1">NAD(P)H nitroreductase</fullName>
    </submittedName>
</protein>
<dbReference type="NCBIfam" id="NF047509">
    <property type="entry name" value="Rv3131_FMN_oxido"/>
    <property type="match status" value="1"/>
</dbReference>
<dbReference type="EMBL" id="JAHKNI010000003">
    <property type="protein sequence ID" value="MBU3062380.1"/>
    <property type="molecule type" value="Genomic_DNA"/>
</dbReference>
<comment type="caution">
    <text evidence="1">The sequence shown here is derived from an EMBL/GenBank/DDBJ whole genome shotgun (WGS) entry which is preliminary data.</text>
</comment>
<accession>A0ABS6AZF2</accession>
<dbReference type="RefSeq" id="WP_215917232.1">
    <property type="nucleotide sequence ID" value="NZ_JAHKNI010000003.1"/>
</dbReference>
<dbReference type="PANTHER" id="PTHR23026">
    <property type="entry name" value="NADPH NITROREDUCTASE"/>
    <property type="match status" value="1"/>
</dbReference>
<dbReference type="PANTHER" id="PTHR23026:SF123">
    <property type="entry name" value="NAD(P)H NITROREDUCTASE RV3131-RELATED"/>
    <property type="match status" value="1"/>
</dbReference>
<proteinExistence type="predicted"/>
<dbReference type="InterPro" id="IPR000415">
    <property type="entry name" value="Nitroreductase-like"/>
</dbReference>
<dbReference type="SUPFAM" id="SSF55469">
    <property type="entry name" value="FMN-dependent nitroreductase-like"/>
    <property type="match status" value="2"/>
</dbReference>
<dbReference type="InterPro" id="IPR050627">
    <property type="entry name" value="Nitroreductase/BluB"/>
</dbReference>
<evidence type="ECO:0000313" key="1">
    <source>
        <dbReference type="EMBL" id="MBU3062380.1"/>
    </source>
</evidence>
<dbReference type="Gene3D" id="3.40.109.10">
    <property type="entry name" value="NADH Oxidase"/>
    <property type="match status" value="1"/>
</dbReference>
<gene>
    <name evidence="1" type="ORF">KO481_12705</name>
</gene>